<dbReference type="GO" id="GO:0070058">
    <property type="term" value="P:tRNA gene clustering"/>
    <property type="evidence" value="ECO:0007669"/>
    <property type="project" value="EnsemblFungi"/>
</dbReference>
<feature type="coiled-coil region" evidence="12">
    <location>
        <begin position="260"/>
        <end position="318"/>
    </location>
</feature>
<keyword evidence="4" id="KW-0547">Nucleotide-binding</keyword>
<feature type="domain" description="SMC hinge" evidence="13">
    <location>
        <begin position="521"/>
        <end position="642"/>
    </location>
</feature>
<dbReference type="EMBL" id="LT598461">
    <property type="protein sequence ID" value="SCU97709.1"/>
    <property type="molecule type" value="Genomic_DNA"/>
</dbReference>
<evidence type="ECO:0000256" key="6">
    <source>
        <dbReference type="ARBA" id="ARBA00022840"/>
    </source>
</evidence>
<dbReference type="GO" id="GO:0003682">
    <property type="term" value="F:chromatin binding"/>
    <property type="evidence" value="ECO:0007669"/>
    <property type="project" value="EnsemblFungi"/>
</dbReference>
<evidence type="ECO:0000256" key="9">
    <source>
        <dbReference type="ARBA" id="ARBA00023242"/>
    </source>
</evidence>
<gene>
    <name evidence="14" type="ORF">LADA_0H07800G</name>
</gene>
<evidence type="ECO:0000313" key="15">
    <source>
        <dbReference type="Proteomes" id="UP000190274"/>
    </source>
</evidence>
<dbReference type="GO" id="GO:1990814">
    <property type="term" value="F:DNA/DNA annealing activity"/>
    <property type="evidence" value="ECO:0007669"/>
    <property type="project" value="EnsemblFungi"/>
</dbReference>
<evidence type="ECO:0000313" key="14">
    <source>
        <dbReference type="EMBL" id="SCU97709.1"/>
    </source>
</evidence>
<dbReference type="GO" id="GO:0034506">
    <property type="term" value="C:chromosome, centromeric core domain"/>
    <property type="evidence" value="ECO:0007669"/>
    <property type="project" value="EnsemblFungi"/>
</dbReference>
<dbReference type="Gene3D" id="3.30.70.1620">
    <property type="match status" value="1"/>
</dbReference>
<comment type="subcellular location">
    <subcellularLocation>
        <location evidence="1 11">Nucleus</location>
    </subcellularLocation>
</comment>
<evidence type="ECO:0000256" key="4">
    <source>
        <dbReference type="ARBA" id="ARBA00022741"/>
    </source>
</evidence>
<dbReference type="GO" id="GO:0007076">
    <property type="term" value="P:mitotic chromosome condensation"/>
    <property type="evidence" value="ECO:0007669"/>
    <property type="project" value="EnsemblFungi"/>
</dbReference>
<dbReference type="InterPro" id="IPR003395">
    <property type="entry name" value="RecF/RecN/SMC_N"/>
</dbReference>
<dbReference type="GO" id="GO:0005524">
    <property type="term" value="F:ATP binding"/>
    <property type="evidence" value="ECO:0007669"/>
    <property type="project" value="UniProtKB-KW"/>
</dbReference>
<reference evidence="14 15" key="1">
    <citation type="submission" date="2016-03" db="EMBL/GenBank/DDBJ databases">
        <authorList>
            <person name="Devillers H."/>
        </authorList>
    </citation>
    <scope>NUCLEOTIDE SEQUENCE [LARGE SCALE GENOMIC DNA]</scope>
    <source>
        <strain evidence="14">CBS 10888</strain>
    </source>
</reference>
<evidence type="ECO:0000256" key="10">
    <source>
        <dbReference type="ARBA" id="ARBA00023306"/>
    </source>
</evidence>
<dbReference type="Pfam" id="PF06470">
    <property type="entry name" value="SMC_hinge"/>
    <property type="match status" value="1"/>
</dbReference>
<dbReference type="Gene3D" id="3.40.50.300">
    <property type="entry name" value="P-loop containing nucleotide triphosphate hydrolases"/>
    <property type="match status" value="2"/>
</dbReference>
<dbReference type="InterPro" id="IPR027417">
    <property type="entry name" value="P-loop_NTPase"/>
</dbReference>
<keyword evidence="6" id="KW-0067">ATP-binding</keyword>
<feature type="coiled-coil region" evidence="12">
    <location>
        <begin position="768"/>
        <end position="932"/>
    </location>
</feature>
<evidence type="ECO:0000256" key="7">
    <source>
        <dbReference type="ARBA" id="ARBA00023054"/>
    </source>
</evidence>
<keyword evidence="10" id="KW-0131">Cell cycle</keyword>
<dbReference type="GO" id="GO:0003690">
    <property type="term" value="F:double-stranded DNA binding"/>
    <property type="evidence" value="ECO:0007669"/>
    <property type="project" value="EnsemblFungi"/>
</dbReference>
<dbReference type="Pfam" id="PF02463">
    <property type="entry name" value="SMC_N"/>
    <property type="match status" value="1"/>
</dbReference>
<evidence type="ECO:0000256" key="11">
    <source>
        <dbReference type="PIRNR" id="PIRNR005719"/>
    </source>
</evidence>
<dbReference type="PIRSF" id="PIRSF005719">
    <property type="entry name" value="SMC"/>
    <property type="match status" value="1"/>
</dbReference>
<organism evidence="14 15">
    <name type="scientific">Lachancea dasiensis</name>
    <dbReference type="NCBI Taxonomy" id="1072105"/>
    <lineage>
        <taxon>Eukaryota</taxon>
        <taxon>Fungi</taxon>
        <taxon>Dikarya</taxon>
        <taxon>Ascomycota</taxon>
        <taxon>Saccharomycotina</taxon>
        <taxon>Saccharomycetes</taxon>
        <taxon>Saccharomycetales</taxon>
        <taxon>Saccharomycetaceae</taxon>
        <taxon>Lachancea</taxon>
    </lineage>
</organism>
<dbReference type="SUPFAM" id="SSF75553">
    <property type="entry name" value="Smc hinge domain"/>
    <property type="match status" value="1"/>
</dbReference>
<feature type="coiled-coil region" evidence="12">
    <location>
        <begin position="476"/>
        <end position="503"/>
    </location>
</feature>
<evidence type="ECO:0000256" key="1">
    <source>
        <dbReference type="ARBA" id="ARBA00004123"/>
    </source>
</evidence>
<comment type="similarity">
    <text evidence="2">Belongs to the SMC family. SMC2 subfamily.</text>
</comment>
<dbReference type="AlphaFoldDB" id="A0A1G4K2G3"/>
<name>A0A1G4K2G3_9SACH</name>
<dbReference type="SMART" id="SM00968">
    <property type="entry name" value="SMC_hinge"/>
    <property type="match status" value="1"/>
</dbReference>
<evidence type="ECO:0000256" key="3">
    <source>
        <dbReference type="ARBA" id="ARBA00022618"/>
    </source>
</evidence>
<accession>A0A1G4K2G3</accession>
<sequence>MKVEELIIDGFKSYATRTVISGWDPQFNAITGLNGSGKSNILDSICFVLGISSMATVRASNLQDLIYKRGQAGVTKASVTIVFDNTDKTNSPIGFETYAQISVTRQIVLGGTSKYLINGHRAQQQTVLHLFQSVQLNINNPNFLIMQGKITKVLNMKPAEILSLIEEAAGTKMFEDRREKAERTIAKKETKLQEIRTLLEEEIEPKLEKLRAEKRTFLEFQEIQADLENTSKVVHAFTYSSLIENRNNIEESNRVGQSKIKQLQESIEKNTAELKSLEEDLEVMRAQKKNEMKKDGLLNQLEAIESRLNNELSRLRTTLTITTQNLTEETSKYEACHTKIQQYRDALQLKMNSFGSTESDFNNLVSLVGRLKGHLQNKEELLSTLTTGISSTGATSSGYSAQLTNAESKLNDSRIQVQRCDMKIELLKKELHANGPKLLSAQESCKEARKEVDLNKLRCSELNLKLQKLGFHPDMYKQLKDREVSLKRQLHEKSREMDILKRRVANIDFNYSKPSSDFSPTSVKGVAAQLFSLDENNFASATALQVCAGGRLFNVVVDNERTASQLLENGRLRKRVTLIPLNKISARQLNQRAVQVAKGLAPGNVELALNLIGYEEDVSKAMEFIFGSSLICKDAESAKKVTFHPQVRARSITLQGDIYDPEGTLSGGSRSNNSSVLIDIQTYNALSKTVSDLEIELQHVLEKIERQAGILDKTKSIQNDLNLATHRLHLAERSFENNPSVQLISRNHEIDSEIESCLGSRATAVEDIKRFEAELFKIRKDMEEFSQDKGSKLDQLKSEIKDIKSEIQRHQTVLENNEDRNQSLQLEIDQLRTDLVAVQEGEKEASEASKELNAKYLMLQEKVNTASAELEHAKGRVAEEKKRLYEIDEEMRVLSELIKKKDEFLKNGNIELKKLINEVSKLANSTSSVEENIKHLLKEEEWLHDEGLVSSIIIQNQGVNLAVYRQRSQQLAEKFGDMKRKVNPNIMSMIENVEKKESALKSMITTIERDKTKIQETITKLNMYKRETLIKTWEKVTVDFGQIFGELLPNSFSKLVPMEGKDVTEGLEVKIRLGSIWKDSLIELSGGQRSLIALSLILALLQFKPAPMYILDEVDAALDLSHTQNIGHLIRTKFKGSQFIVVSLKEGMFNNANRVFKTRFQDGTSVVSAL</sequence>
<evidence type="ECO:0000256" key="12">
    <source>
        <dbReference type="SAM" id="Coils"/>
    </source>
</evidence>
<dbReference type="InterPro" id="IPR024704">
    <property type="entry name" value="SMC"/>
</dbReference>
<dbReference type="GO" id="GO:0000791">
    <property type="term" value="C:euchromatin"/>
    <property type="evidence" value="ECO:0007669"/>
    <property type="project" value="EnsemblFungi"/>
</dbReference>
<keyword evidence="5" id="KW-0498">Mitosis</keyword>
<dbReference type="GO" id="GO:0000776">
    <property type="term" value="C:kinetochore"/>
    <property type="evidence" value="ECO:0007669"/>
    <property type="project" value="EnsemblFungi"/>
</dbReference>
<dbReference type="PANTHER" id="PTHR43977">
    <property type="entry name" value="STRUCTURAL MAINTENANCE OF CHROMOSOMES PROTEIN 3"/>
    <property type="match status" value="1"/>
</dbReference>
<keyword evidence="9 11" id="KW-0539">Nucleus</keyword>
<keyword evidence="8" id="KW-0226">DNA condensation</keyword>
<dbReference type="GO" id="GO:0005737">
    <property type="term" value="C:cytoplasm"/>
    <property type="evidence" value="ECO:0007669"/>
    <property type="project" value="EnsemblFungi"/>
</dbReference>
<proteinExistence type="inferred from homology"/>
<evidence type="ECO:0000256" key="5">
    <source>
        <dbReference type="ARBA" id="ARBA00022776"/>
    </source>
</evidence>
<evidence type="ECO:0000256" key="8">
    <source>
        <dbReference type="ARBA" id="ARBA00023067"/>
    </source>
</evidence>
<dbReference type="Gene3D" id="1.20.1060.20">
    <property type="match status" value="1"/>
</dbReference>
<dbReference type="GO" id="GO:0016887">
    <property type="term" value="F:ATP hydrolysis activity"/>
    <property type="evidence" value="ECO:0007669"/>
    <property type="project" value="EnsemblFungi"/>
</dbReference>
<dbReference type="FunFam" id="3.40.50.300:FF:000385">
    <property type="entry name" value="Structural maintenance of chromosomes 2"/>
    <property type="match status" value="1"/>
</dbReference>
<dbReference type="CDD" id="cd03273">
    <property type="entry name" value="ABC_SMC2_euk"/>
    <property type="match status" value="1"/>
</dbReference>
<dbReference type="SUPFAM" id="SSF52540">
    <property type="entry name" value="P-loop containing nucleoside triphosphate hydrolases"/>
    <property type="match status" value="1"/>
</dbReference>
<dbReference type="GO" id="GO:0000796">
    <property type="term" value="C:condensin complex"/>
    <property type="evidence" value="ECO:0007669"/>
    <property type="project" value="EnsemblFungi"/>
</dbReference>
<dbReference type="InterPro" id="IPR036277">
    <property type="entry name" value="SMC_hinge_sf"/>
</dbReference>
<dbReference type="GO" id="GO:1903342">
    <property type="term" value="P:negative regulation of meiotic DNA double-strand break formation"/>
    <property type="evidence" value="ECO:0007669"/>
    <property type="project" value="EnsemblFungi"/>
</dbReference>
<dbReference type="GO" id="GO:0051301">
    <property type="term" value="P:cell division"/>
    <property type="evidence" value="ECO:0007669"/>
    <property type="project" value="UniProtKB-KW"/>
</dbReference>
<dbReference type="GO" id="GO:0070550">
    <property type="term" value="P:rDNA chromatin condensation"/>
    <property type="evidence" value="ECO:0007669"/>
    <property type="project" value="EnsemblFungi"/>
</dbReference>
<dbReference type="OrthoDB" id="10255539at2759"/>
<dbReference type="InterPro" id="IPR010935">
    <property type="entry name" value="SMC_hinge"/>
</dbReference>
<dbReference type="STRING" id="1266660.A0A1G4K2G3"/>
<keyword evidence="7 12" id="KW-0175">Coiled coil</keyword>
<evidence type="ECO:0000259" key="13">
    <source>
        <dbReference type="SMART" id="SM00968"/>
    </source>
</evidence>
<evidence type="ECO:0000256" key="2">
    <source>
        <dbReference type="ARBA" id="ARBA00005231"/>
    </source>
</evidence>
<dbReference type="InterPro" id="IPR027120">
    <property type="entry name" value="Smc2_ABC"/>
</dbReference>
<dbReference type="GO" id="GO:0005730">
    <property type="term" value="C:nucleolus"/>
    <property type="evidence" value="ECO:0007669"/>
    <property type="project" value="EnsemblFungi"/>
</dbReference>
<keyword evidence="3" id="KW-0132">Cell division</keyword>
<feature type="coiled-coil region" evidence="12">
    <location>
        <begin position="171"/>
        <end position="198"/>
    </location>
</feature>
<dbReference type="Proteomes" id="UP000190274">
    <property type="component" value="Chromosome H"/>
</dbReference>
<protein>
    <recommendedName>
        <fullName evidence="11">Structural maintenance of chromosomes protein</fullName>
    </recommendedName>
</protein>
<dbReference type="GO" id="GO:0003680">
    <property type="term" value="F:minor groove of adenine-thymine-rich DNA binding"/>
    <property type="evidence" value="ECO:0007669"/>
    <property type="project" value="EnsemblFungi"/>
</dbReference>
<dbReference type="FunFam" id="3.40.50.300:FF:000278">
    <property type="entry name" value="Structural maintenance of chromosomes 2"/>
    <property type="match status" value="1"/>
</dbReference>
<keyword evidence="15" id="KW-1185">Reference proteome</keyword>